<keyword evidence="1 2" id="KW-0808">Transferase</keyword>
<dbReference type="Pfam" id="PF13469">
    <property type="entry name" value="Sulfotransfer_3"/>
    <property type="match status" value="1"/>
</dbReference>
<evidence type="ECO:0000313" key="2">
    <source>
        <dbReference type="EMBL" id="RPF19857.1"/>
    </source>
</evidence>
<dbReference type="SUPFAM" id="SSF52540">
    <property type="entry name" value="P-loop containing nucleoside triphosphate hydrolases"/>
    <property type="match status" value="1"/>
</dbReference>
<dbReference type="EMBL" id="RKQZ01000001">
    <property type="protein sequence ID" value="RPF19857.1"/>
    <property type="molecule type" value="Genomic_DNA"/>
</dbReference>
<name>A0A3N4YIC5_9MICO</name>
<comment type="caution">
    <text evidence="2">The sequence shown here is derived from an EMBL/GenBank/DDBJ whole genome shotgun (WGS) entry which is preliminary data.</text>
</comment>
<dbReference type="AlphaFoldDB" id="A0A3N4YIC5"/>
<accession>A0A3N4YIC5</accession>
<dbReference type="InterPro" id="IPR026634">
    <property type="entry name" value="TPST-like"/>
</dbReference>
<protein>
    <submittedName>
        <fullName evidence="2">Sulfotransferase family protein</fullName>
    </submittedName>
</protein>
<dbReference type="InterPro" id="IPR027417">
    <property type="entry name" value="P-loop_NTPase"/>
</dbReference>
<organism evidence="2 3">
    <name type="scientific">Myceligenerans xiligouense</name>
    <dbReference type="NCBI Taxonomy" id="253184"/>
    <lineage>
        <taxon>Bacteria</taxon>
        <taxon>Bacillati</taxon>
        <taxon>Actinomycetota</taxon>
        <taxon>Actinomycetes</taxon>
        <taxon>Micrococcales</taxon>
        <taxon>Promicromonosporaceae</taxon>
        <taxon>Myceligenerans</taxon>
    </lineage>
</organism>
<reference evidence="2 3" key="1">
    <citation type="submission" date="2018-11" db="EMBL/GenBank/DDBJ databases">
        <title>Sequencing the genomes of 1000 actinobacteria strains.</title>
        <authorList>
            <person name="Klenk H.-P."/>
        </authorList>
    </citation>
    <scope>NUCLEOTIDE SEQUENCE [LARGE SCALE GENOMIC DNA]</scope>
    <source>
        <strain evidence="2 3">DSM 15700</strain>
    </source>
</reference>
<dbReference type="Proteomes" id="UP000280501">
    <property type="component" value="Unassembled WGS sequence"/>
</dbReference>
<dbReference type="GO" id="GO:0008476">
    <property type="term" value="F:protein-tyrosine sulfotransferase activity"/>
    <property type="evidence" value="ECO:0007669"/>
    <property type="project" value="InterPro"/>
</dbReference>
<proteinExistence type="predicted"/>
<keyword evidence="3" id="KW-1185">Reference proteome</keyword>
<evidence type="ECO:0000256" key="1">
    <source>
        <dbReference type="ARBA" id="ARBA00022679"/>
    </source>
</evidence>
<dbReference type="Gene3D" id="3.40.50.300">
    <property type="entry name" value="P-loop containing nucleotide triphosphate hydrolases"/>
    <property type="match status" value="1"/>
</dbReference>
<dbReference type="PANTHER" id="PTHR12788">
    <property type="entry name" value="PROTEIN-TYROSINE SULFOTRANSFERASE 2"/>
    <property type="match status" value="1"/>
</dbReference>
<dbReference type="PANTHER" id="PTHR12788:SF10">
    <property type="entry name" value="PROTEIN-TYROSINE SULFOTRANSFERASE"/>
    <property type="match status" value="1"/>
</dbReference>
<dbReference type="RefSeq" id="WP_170176939.1">
    <property type="nucleotide sequence ID" value="NZ_RKQZ01000001.1"/>
</dbReference>
<evidence type="ECO:0000313" key="3">
    <source>
        <dbReference type="Proteomes" id="UP000280501"/>
    </source>
</evidence>
<sequence>MKRTFVVGYPRSGTTLVQSILGGHPDIATFPETHFFEGVVLRWRPGRWTGLVRPDAFRIRTRLRDARIGWLPGPGDLARPGLGSWSRRFVGALDTAARDVGADAWVEKTPGHYGFVPEISQHVEGARFVHVVRSGLDAIASYHRAVTEDPAAWGGRKCWFDLSPMGLAQRWVDAVTTTLSYAGDDRHHVIWYDDMVRAPAGVARDAFTWIGLDASERTVQGALRERTAVAADVVLGSETWKSGNTREIGIRESTEWVERVRAGITPTMGAMIEDLDMRVSRLLVDLVAARVNRTVAEDQSSQLQ</sequence>
<gene>
    <name evidence="2" type="ORF">EDD34_0423</name>
</gene>